<dbReference type="Gene3D" id="3.20.110.10">
    <property type="entry name" value="Glycoside hydrolase 38, N terminal domain"/>
    <property type="match status" value="1"/>
</dbReference>
<dbReference type="Proteomes" id="UP001156140">
    <property type="component" value="Unassembled WGS sequence"/>
</dbReference>
<dbReference type="GO" id="GO:0006013">
    <property type="term" value="P:mannose metabolic process"/>
    <property type="evidence" value="ECO:0007669"/>
    <property type="project" value="InterPro"/>
</dbReference>
<evidence type="ECO:0000313" key="3">
    <source>
        <dbReference type="Proteomes" id="UP001156140"/>
    </source>
</evidence>
<reference evidence="2" key="1">
    <citation type="submission" date="2022-03" db="EMBL/GenBank/DDBJ databases">
        <title>The complete genome sequence of a Methyloterrigena soli.</title>
        <authorList>
            <person name="Zi Z."/>
        </authorList>
    </citation>
    <scope>NUCLEOTIDE SEQUENCE</scope>
    <source>
        <strain evidence="2">M48</strain>
    </source>
</reference>
<comment type="caution">
    <text evidence="2">The sequence shown here is derived from an EMBL/GenBank/DDBJ whole genome shotgun (WGS) entry which is preliminary data.</text>
</comment>
<dbReference type="AlphaFoldDB" id="A0AA41QN09"/>
<feature type="domain" description="Glycoside hydrolase family 38 N-terminal" evidence="1">
    <location>
        <begin position="6"/>
        <end position="282"/>
    </location>
</feature>
<keyword evidence="3" id="KW-1185">Reference proteome</keyword>
<dbReference type="InterPro" id="IPR027291">
    <property type="entry name" value="Glyco_hydro_38_N_sf"/>
</dbReference>
<dbReference type="InterPro" id="IPR000602">
    <property type="entry name" value="Glyco_hydro_38_N"/>
</dbReference>
<evidence type="ECO:0000259" key="1">
    <source>
        <dbReference type="Pfam" id="PF01074"/>
    </source>
</evidence>
<evidence type="ECO:0000313" key="2">
    <source>
        <dbReference type="EMBL" id="MCI0126501.1"/>
    </source>
</evidence>
<gene>
    <name evidence="2" type="ORF">ML536_06640</name>
</gene>
<dbReference type="InterPro" id="IPR011330">
    <property type="entry name" value="Glyco_hydro/deAcase_b/a-brl"/>
</dbReference>
<dbReference type="GO" id="GO:0004559">
    <property type="term" value="F:alpha-mannosidase activity"/>
    <property type="evidence" value="ECO:0007669"/>
    <property type="project" value="InterPro"/>
</dbReference>
<dbReference type="RefSeq" id="WP_281735350.1">
    <property type="nucleotide sequence ID" value="NZ_JAKETQ010000001.1"/>
</dbReference>
<sequence>MPIQEIHLVSHTHTDFGFTDYPDTLLRHHNRIIDRAIDICEAESGREDRARFRWTCEVAAITANWFRTASTAQKDRFLRLHREGLMAAGGMAVHWTPLISPANAARSMRMVDFLRRECELDVRVAWQCDVNGLGWHWLDLLIDMGMDGFVLAPNPHRGMPFDTQQRVFNWQAPSGRSLFALHGWHYSVGAWGFFLGDDDMEKTQSAIDRMLANLEKRGGYELDTILCQVTNPAAIDNGFPTNISAFVERWNAEGRTPVLRLSTLDQALAAVKAKATNAPTWRGDWPDYWVDGVGSTSYETALARSAERHLPALELIGALRGKEAPLMASATDRLQFYDEHTWGAFCSVIQPDSPFTRSQLSWKTGRAYEGFALTQEALADEARSLARERTGQAIENDLPIRRGQPGPTPIEEQSYYVLNPTGVARRVRWPVIWDYGGAAPQTILHAYLSDEYLPGMKVDKQGFASSATHIIDVELPAFGKAVVKPVAVEPPGELGEGWIGNGGWRLEVDPKTGAIASLARDGHELVGEQPLGLLIYESLRHPEKSRASIFGESGDWQYDWSRLETIAWPRTAPEFVRRPAETVAIGETRRTLFGPEIDVHLAWSHGDTAVVTYRLPDDGAVEMRIAVDKMAVEAPESLHVLFGRGSGEAGFRFDVGDHVITPGEDQIPESCRAWYALQGFAGLETAEGALVVASPDAPLVQPGGIHTDHATDPQGDDPVLAFWLLNNHWDVNFAAAQGGRKLFYRFRFDFPEALDELGARVFAESAMTAPVIVRAYDAAPVAASPVLSIDDAAVIGRLRRAEKGEGLVLTLVNPTAEARRVSVGLRDADIAGAERISAVEELLGIAGEISDGNLSCQVPPGATQVYRLALG</sequence>
<protein>
    <recommendedName>
        <fullName evidence="1">Glycoside hydrolase family 38 N-terminal domain-containing protein</fullName>
    </recommendedName>
</protein>
<dbReference type="Pfam" id="PF01074">
    <property type="entry name" value="Glyco_hydro_38N"/>
    <property type="match status" value="1"/>
</dbReference>
<organism evidence="2 3">
    <name type="scientific">Paradevosia shaoguanensis</name>
    <dbReference type="NCBI Taxonomy" id="1335043"/>
    <lineage>
        <taxon>Bacteria</taxon>
        <taxon>Pseudomonadati</taxon>
        <taxon>Pseudomonadota</taxon>
        <taxon>Alphaproteobacteria</taxon>
        <taxon>Hyphomicrobiales</taxon>
        <taxon>Devosiaceae</taxon>
        <taxon>Paradevosia</taxon>
    </lineage>
</organism>
<name>A0AA41QN09_9HYPH</name>
<accession>A0AA41QN09</accession>
<proteinExistence type="predicted"/>
<dbReference type="SUPFAM" id="SSF88713">
    <property type="entry name" value="Glycoside hydrolase/deacetylase"/>
    <property type="match status" value="1"/>
</dbReference>
<dbReference type="EMBL" id="JALAZD010000001">
    <property type="protein sequence ID" value="MCI0126501.1"/>
    <property type="molecule type" value="Genomic_DNA"/>
</dbReference>